<dbReference type="EMBL" id="UZAI01003576">
    <property type="protein sequence ID" value="VDO80843.1"/>
    <property type="molecule type" value="Genomic_DNA"/>
</dbReference>
<keyword evidence="2" id="KW-1185">Reference proteome</keyword>
<dbReference type="Proteomes" id="UP000277204">
    <property type="component" value="Unassembled WGS sequence"/>
</dbReference>
<dbReference type="AlphaFoldDB" id="A0A183LWZ2"/>
<gene>
    <name evidence="1" type="ORF">SMRZ_LOCUS8317</name>
</gene>
<sequence length="63" mass="7813">MNGKKYEIKEMEKIVWFLIIIIIMKFRNDDECYCQFQVYSTTKENLFLLLMNQLFFQLNYNNT</sequence>
<accession>A0A183LWZ2</accession>
<reference evidence="1 2" key="1">
    <citation type="submission" date="2018-11" db="EMBL/GenBank/DDBJ databases">
        <authorList>
            <consortium name="Pathogen Informatics"/>
        </authorList>
    </citation>
    <scope>NUCLEOTIDE SEQUENCE [LARGE SCALE GENOMIC DNA]</scope>
    <source>
        <strain evidence="1 2">Zambia</strain>
    </source>
</reference>
<evidence type="ECO:0000313" key="1">
    <source>
        <dbReference type="EMBL" id="VDO80843.1"/>
    </source>
</evidence>
<name>A0A183LWZ2_9TREM</name>
<protein>
    <submittedName>
        <fullName evidence="1">Uncharacterized protein</fullName>
    </submittedName>
</protein>
<evidence type="ECO:0000313" key="2">
    <source>
        <dbReference type="Proteomes" id="UP000277204"/>
    </source>
</evidence>
<proteinExistence type="predicted"/>
<organism evidence="1 2">
    <name type="scientific">Schistosoma margrebowiei</name>
    <dbReference type="NCBI Taxonomy" id="48269"/>
    <lineage>
        <taxon>Eukaryota</taxon>
        <taxon>Metazoa</taxon>
        <taxon>Spiralia</taxon>
        <taxon>Lophotrochozoa</taxon>
        <taxon>Platyhelminthes</taxon>
        <taxon>Trematoda</taxon>
        <taxon>Digenea</taxon>
        <taxon>Strigeidida</taxon>
        <taxon>Schistosomatoidea</taxon>
        <taxon>Schistosomatidae</taxon>
        <taxon>Schistosoma</taxon>
    </lineage>
</organism>